<dbReference type="InterPro" id="IPR002559">
    <property type="entry name" value="Transposase_11"/>
</dbReference>
<evidence type="ECO:0000313" key="2">
    <source>
        <dbReference type="EMBL" id="PCS21931.1"/>
    </source>
</evidence>
<organism evidence="2 3">
    <name type="scientific">Candidatus Enterovibrio escicola</name>
    <dbReference type="NCBI Taxonomy" id="1927127"/>
    <lineage>
        <taxon>Bacteria</taxon>
        <taxon>Pseudomonadati</taxon>
        <taxon>Pseudomonadota</taxon>
        <taxon>Gammaproteobacteria</taxon>
        <taxon>Vibrionales</taxon>
        <taxon>Vibrionaceae</taxon>
        <taxon>Enterovibrio</taxon>
    </lineage>
</organism>
<gene>
    <name evidence="2" type="ORF">BTN49_2396</name>
</gene>
<evidence type="ECO:0000313" key="3">
    <source>
        <dbReference type="Proteomes" id="UP000219020"/>
    </source>
</evidence>
<dbReference type="EMBL" id="NBYY01000028">
    <property type="protein sequence ID" value="PCS21931.1"/>
    <property type="molecule type" value="Genomic_DNA"/>
</dbReference>
<dbReference type="Pfam" id="PF01609">
    <property type="entry name" value="DDE_Tnp_1"/>
    <property type="match status" value="1"/>
</dbReference>
<accession>A0A2A5T1A7</accession>
<dbReference type="GO" id="GO:0003677">
    <property type="term" value="F:DNA binding"/>
    <property type="evidence" value="ECO:0007669"/>
    <property type="project" value="InterPro"/>
</dbReference>
<dbReference type="PANTHER" id="PTHR34631">
    <property type="match status" value="1"/>
</dbReference>
<dbReference type="GO" id="GO:0006313">
    <property type="term" value="P:DNA transposition"/>
    <property type="evidence" value="ECO:0007669"/>
    <property type="project" value="InterPro"/>
</dbReference>
<dbReference type="RefSeq" id="WP_146679330.1">
    <property type="nucleotide sequence ID" value="NZ_CAWNJE010000037.1"/>
</dbReference>
<name>A0A2A5T1A7_9GAMM</name>
<dbReference type="InterPro" id="IPR053172">
    <property type="entry name" value="Tn903_transposase"/>
</dbReference>
<comment type="caution">
    <text evidence="2">The sequence shown here is derived from an EMBL/GenBank/DDBJ whole genome shotgun (WGS) entry which is preliminary data.</text>
</comment>
<feature type="domain" description="Transposase IS4-like" evidence="1">
    <location>
        <begin position="32"/>
        <end position="103"/>
    </location>
</feature>
<dbReference type="AlphaFoldDB" id="A0A2A5T1A7"/>
<keyword evidence="3" id="KW-1185">Reference proteome</keyword>
<protein>
    <submittedName>
        <fullName evidence="2">Mobile element protein</fullName>
    </submittedName>
</protein>
<proteinExistence type="predicted"/>
<evidence type="ECO:0000259" key="1">
    <source>
        <dbReference type="Pfam" id="PF01609"/>
    </source>
</evidence>
<dbReference type="GeneID" id="66952170"/>
<sequence>MNVPLKPLHTPALVMRSRTVEIKYHLPNQGAIDHVDIDTTGLKVYDKGKSKTRKYGKEKRRIWRKLHLSVDVFTHEIIAAEVSLVSVGDNEILPILFNQLRRKIQLSHC</sequence>
<reference evidence="3" key="1">
    <citation type="submission" date="2017-04" db="EMBL/GenBank/DDBJ databases">
        <title>Genome evolution of the luminous symbionts of deep sea anglerfish.</title>
        <authorList>
            <person name="Hendry T.A."/>
        </authorList>
    </citation>
    <scope>NUCLEOTIDE SEQUENCE [LARGE SCALE GENOMIC DNA]</scope>
</reference>
<dbReference type="PANTHER" id="PTHR34631:SF3">
    <property type="entry name" value="ISSOD12 TRANSPOSASE TNPA_ISSOD12"/>
    <property type="match status" value="1"/>
</dbReference>
<dbReference type="Proteomes" id="UP000219020">
    <property type="component" value="Unassembled WGS sequence"/>
</dbReference>
<dbReference type="GO" id="GO:0004803">
    <property type="term" value="F:transposase activity"/>
    <property type="evidence" value="ECO:0007669"/>
    <property type="project" value="InterPro"/>
</dbReference>